<evidence type="ECO:0000313" key="2">
    <source>
        <dbReference type="Proteomes" id="UP001320148"/>
    </source>
</evidence>
<organism evidence="1 2">
    <name type="scientific">Desulfoluna limicola</name>
    <dbReference type="NCBI Taxonomy" id="2810562"/>
    <lineage>
        <taxon>Bacteria</taxon>
        <taxon>Pseudomonadati</taxon>
        <taxon>Thermodesulfobacteriota</taxon>
        <taxon>Desulfobacteria</taxon>
        <taxon>Desulfobacterales</taxon>
        <taxon>Desulfolunaceae</taxon>
        <taxon>Desulfoluna</taxon>
    </lineage>
</organism>
<proteinExistence type="predicted"/>
<sequence length="52" mass="6069">MALLSLKRYDYILLNIVIGLNHLFEWGLKDEIDISFKLDCVKGFNQLSLILE</sequence>
<evidence type="ECO:0000313" key="1">
    <source>
        <dbReference type="EMBL" id="BCS95133.1"/>
    </source>
</evidence>
<protein>
    <submittedName>
        <fullName evidence="1">Uncharacterized protein</fullName>
    </submittedName>
</protein>
<dbReference type="Proteomes" id="UP001320148">
    <property type="component" value="Chromosome"/>
</dbReference>
<reference evidence="1 2" key="1">
    <citation type="submission" date="2021-02" db="EMBL/GenBank/DDBJ databases">
        <title>Complete genome of Desulfoluna sp. strain ASN36.</title>
        <authorList>
            <person name="Takahashi A."/>
            <person name="Kojima H."/>
            <person name="Fukui M."/>
        </authorList>
    </citation>
    <scope>NUCLEOTIDE SEQUENCE [LARGE SCALE GENOMIC DNA]</scope>
    <source>
        <strain evidence="1 2">ASN36</strain>
    </source>
</reference>
<dbReference type="EMBL" id="AP024488">
    <property type="protein sequence ID" value="BCS95133.1"/>
    <property type="molecule type" value="Genomic_DNA"/>
</dbReference>
<keyword evidence="2" id="KW-1185">Reference proteome</keyword>
<gene>
    <name evidence="1" type="ORF">DSLASN_07650</name>
</gene>
<accession>A0ABM7PD77</accession>
<name>A0ABM7PD77_9BACT</name>